<accession>A0ABP9GZU7</accession>
<feature type="coiled-coil region" evidence="1">
    <location>
        <begin position="141"/>
        <end position="172"/>
    </location>
</feature>
<name>A0ABP9GZU7_9ACTN</name>
<organism evidence="2 3">
    <name type="scientific">Streptomonospora halophila</name>
    <dbReference type="NCBI Taxonomy" id="427369"/>
    <lineage>
        <taxon>Bacteria</taxon>
        <taxon>Bacillati</taxon>
        <taxon>Actinomycetota</taxon>
        <taxon>Actinomycetes</taxon>
        <taxon>Streptosporangiales</taxon>
        <taxon>Nocardiopsidaceae</taxon>
        <taxon>Streptomonospora</taxon>
    </lineage>
</organism>
<evidence type="ECO:0000313" key="3">
    <source>
        <dbReference type="Proteomes" id="UP001499993"/>
    </source>
</evidence>
<reference evidence="3" key="1">
    <citation type="journal article" date="2019" name="Int. J. Syst. Evol. Microbiol.">
        <title>The Global Catalogue of Microorganisms (GCM) 10K type strain sequencing project: providing services to taxonomists for standard genome sequencing and annotation.</title>
        <authorList>
            <consortium name="The Broad Institute Genomics Platform"/>
            <consortium name="The Broad Institute Genome Sequencing Center for Infectious Disease"/>
            <person name="Wu L."/>
            <person name="Ma J."/>
        </authorList>
    </citation>
    <scope>NUCLEOTIDE SEQUENCE [LARGE SCALE GENOMIC DNA]</scope>
    <source>
        <strain evidence="3">JCM 18123</strain>
    </source>
</reference>
<evidence type="ECO:0000256" key="1">
    <source>
        <dbReference type="SAM" id="Coils"/>
    </source>
</evidence>
<proteinExistence type="predicted"/>
<comment type="caution">
    <text evidence="2">The sequence shown here is derived from an EMBL/GenBank/DDBJ whole genome shotgun (WGS) entry which is preliminary data.</text>
</comment>
<gene>
    <name evidence="2" type="ORF">GCM10023224_50330</name>
</gene>
<dbReference type="EMBL" id="BAABIK010000052">
    <property type="protein sequence ID" value="GAA4958283.1"/>
    <property type="molecule type" value="Genomic_DNA"/>
</dbReference>
<keyword evidence="1" id="KW-0175">Coiled coil</keyword>
<protein>
    <submittedName>
        <fullName evidence="2">Uncharacterized protein</fullName>
    </submittedName>
</protein>
<sequence length="177" mass="19900">MEVRFDSGLGADVHLDGDRLEIREQSGTVSRRIAELAGVAISGGRLSRQGTLEFRFGGGESVRVPFARNQRAQAAQLRGRIRQMLRPAPSSSDLAAYGAELQQRVDEMRRRNAESIELRRRTLTEQLARGDIGSEAQDEFERLAARSNEDVERECERLMQEFEELVRRAEKRGADGA</sequence>
<dbReference type="RefSeq" id="WP_344149006.1">
    <property type="nucleotide sequence ID" value="NZ_BAABIK010000052.1"/>
</dbReference>
<dbReference type="Proteomes" id="UP001499993">
    <property type="component" value="Unassembled WGS sequence"/>
</dbReference>
<keyword evidence="3" id="KW-1185">Reference proteome</keyword>
<evidence type="ECO:0000313" key="2">
    <source>
        <dbReference type="EMBL" id="GAA4958283.1"/>
    </source>
</evidence>